<dbReference type="SMART" id="SM00382">
    <property type="entry name" value="AAA"/>
    <property type="match status" value="1"/>
</dbReference>
<keyword evidence="3" id="KW-0547">Nucleotide-binding</keyword>
<dbReference type="GO" id="GO:0006829">
    <property type="term" value="P:zinc ion transport"/>
    <property type="evidence" value="ECO:0007669"/>
    <property type="project" value="UniProtKB-KW"/>
</dbReference>
<feature type="domain" description="ABC transporter" evidence="11">
    <location>
        <begin position="4"/>
        <end position="238"/>
    </location>
</feature>
<dbReference type="PANTHER" id="PTHR42734">
    <property type="entry name" value="METAL TRANSPORT SYSTEM ATP-BINDING PROTEIN TM_0124-RELATED"/>
    <property type="match status" value="1"/>
</dbReference>
<dbReference type="GO" id="GO:0005524">
    <property type="term" value="F:ATP binding"/>
    <property type="evidence" value="ECO:0007669"/>
    <property type="project" value="UniProtKB-KW"/>
</dbReference>
<protein>
    <recommendedName>
        <fullName evidence="10">Zinc transport system ATP-binding protein AdcC</fullName>
    </recommendedName>
</protein>
<keyword evidence="5 12" id="KW-0067">ATP-binding</keyword>
<evidence type="ECO:0000256" key="5">
    <source>
        <dbReference type="ARBA" id="ARBA00022840"/>
    </source>
</evidence>
<keyword evidence="6" id="KW-0864">Zinc transport</keyword>
<dbReference type="InterPro" id="IPR003593">
    <property type="entry name" value="AAA+_ATPase"/>
</dbReference>
<dbReference type="InterPro" id="IPR003439">
    <property type="entry name" value="ABC_transporter-like_ATP-bd"/>
</dbReference>
<dbReference type="Pfam" id="PF00005">
    <property type="entry name" value="ABC_tran"/>
    <property type="match status" value="1"/>
</dbReference>
<name>A0A0D6DUK4_9LACT</name>
<dbReference type="InterPro" id="IPR050153">
    <property type="entry name" value="Metal_Ion_Import_ABC"/>
</dbReference>
<dbReference type="KEGG" id="lpk:LACPI_0236"/>
<dbReference type="SUPFAM" id="SSF52540">
    <property type="entry name" value="P-loop containing nucleoside triphosphate hydrolases"/>
    <property type="match status" value="1"/>
</dbReference>
<evidence type="ECO:0000256" key="10">
    <source>
        <dbReference type="ARBA" id="ARBA00072381"/>
    </source>
</evidence>
<dbReference type="GO" id="GO:0016887">
    <property type="term" value="F:ATP hydrolysis activity"/>
    <property type="evidence" value="ECO:0007669"/>
    <property type="project" value="InterPro"/>
</dbReference>
<organism evidence="12 13">
    <name type="scientific">Pseudolactococcus piscium MKFS47</name>
    <dbReference type="NCBI Taxonomy" id="297352"/>
    <lineage>
        <taxon>Bacteria</taxon>
        <taxon>Bacillati</taxon>
        <taxon>Bacillota</taxon>
        <taxon>Bacilli</taxon>
        <taxon>Lactobacillales</taxon>
        <taxon>Streptococcaceae</taxon>
        <taxon>Pseudolactococcus</taxon>
    </lineage>
</organism>
<dbReference type="PROSITE" id="PS50893">
    <property type="entry name" value="ABC_TRANSPORTER_2"/>
    <property type="match status" value="1"/>
</dbReference>
<dbReference type="EMBL" id="LN774769">
    <property type="protein sequence ID" value="CEN27436.1"/>
    <property type="molecule type" value="Genomic_DNA"/>
</dbReference>
<accession>A0A0D6DUK4</accession>
<evidence type="ECO:0000256" key="6">
    <source>
        <dbReference type="ARBA" id="ARBA00022906"/>
    </source>
</evidence>
<evidence type="ECO:0000313" key="12">
    <source>
        <dbReference type="EMBL" id="CEN27436.1"/>
    </source>
</evidence>
<sequence length="247" mass="27613">MSYIKVKDLSFVYDAEPVLAGVSFQIDAGEFVTLTGENGAAKSTLVKASLGIIKPKTGEITIAKQNTKGKKLRISYLPQQIASFNAGFPSTVKEFVVSGRFPRNGWFKRVTAHDLEHVEKSLRSVGMWDQRDKRMGALSGGQKQRIAIARMFASDPDFFILDEPTTGMDDVSRSDFYRLMHHAAHKHGKAVLMITHDAADVAAFADRNIHLVRKQNTQWRCFSVHEEATELPENQVIDCKEKEVMGV</sequence>
<reference evidence="13" key="1">
    <citation type="submission" date="2015-01" db="EMBL/GenBank/DDBJ databases">
        <authorList>
            <person name="Andreevskaya M."/>
        </authorList>
    </citation>
    <scope>NUCLEOTIDE SEQUENCE [LARGE SCALE GENOMIC DNA]</scope>
    <source>
        <strain evidence="13">MKFS47</strain>
    </source>
</reference>
<evidence type="ECO:0000256" key="8">
    <source>
        <dbReference type="ARBA" id="ARBA00023287"/>
    </source>
</evidence>
<dbReference type="Proteomes" id="UP000033166">
    <property type="component" value="Chromosome I"/>
</dbReference>
<dbReference type="InterPro" id="IPR027417">
    <property type="entry name" value="P-loop_NTPase"/>
</dbReference>
<dbReference type="AlphaFoldDB" id="A0A0D6DUK4"/>
<evidence type="ECO:0000256" key="7">
    <source>
        <dbReference type="ARBA" id="ARBA00023065"/>
    </source>
</evidence>
<dbReference type="PROSITE" id="PS00211">
    <property type="entry name" value="ABC_TRANSPORTER_1"/>
    <property type="match status" value="1"/>
</dbReference>
<dbReference type="InterPro" id="IPR017871">
    <property type="entry name" value="ABC_transporter-like_CS"/>
</dbReference>
<evidence type="ECO:0000256" key="4">
    <source>
        <dbReference type="ARBA" id="ARBA00022833"/>
    </source>
</evidence>
<dbReference type="HOGENOM" id="CLU_000604_1_11_9"/>
<evidence type="ECO:0000259" key="11">
    <source>
        <dbReference type="PROSITE" id="PS50893"/>
    </source>
</evidence>
<evidence type="ECO:0000313" key="13">
    <source>
        <dbReference type="Proteomes" id="UP000033166"/>
    </source>
</evidence>
<dbReference type="PANTHER" id="PTHR42734:SF4">
    <property type="entry name" value="HIGH-AFFINITY ZINC UPTAKE SYSTEM ATP-BINDING PROTEIN ZNUC"/>
    <property type="match status" value="1"/>
</dbReference>
<comment type="function">
    <text evidence="9">Part of the ATP-driven transport system AdcABC for zinc. Required for transformability.</text>
</comment>
<gene>
    <name evidence="12" type="primary">adcC</name>
    <name evidence="12" type="ORF">LACPI_0236</name>
</gene>
<proteinExistence type="inferred from homology"/>
<dbReference type="STRING" id="1364.LP2241_10214"/>
<keyword evidence="7" id="KW-0406">Ion transport</keyword>
<evidence type="ECO:0000256" key="3">
    <source>
        <dbReference type="ARBA" id="ARBA00022741"/>
    </source>
</evidence>
<keyword evidence="2" id="KW-0813">Transport</keyword>
<evidence type="ECO:0000256" key="9">
    <source>
        <dbReference type="ARBA" id="ARBA00056514"/>
    </source>
</evidence>
<keyword evidence="8" id="KW-0178">Competence</keyword>
<comment type="similarity">
    <text evidence="1">Belongs to the ABC transporter superfamily.</text>
</comment>
<dbReference type="RefSeq" id="WP_047914720.1">
    <property type="nucleotide sequence ID" value="NZ_LN774769.1"/>
</dbReference>
<dbReference type="FunFam" id="3.40.50.300:FF:001378">
    <property type="entry name" value="Zinc ABC transporter, ATP-binding protein"/>
    <property type="match status" value="1"/>
</dbReference>
<keyword evidence="4" id="KW-0862">Zinc</keyword>
<evidence type="ECO:0000256" key="2">
    <source>
        <dbReference type="ARBA" id="ARBA00022448"/>
    </source>
</evidence>
<evidence type="ECO:0000256" key="1">
    <source>
        <dbReference type="ARBA" id="ARBA00005417"/>
    </source>
</evidence>
<dbReference type="Gene3D" id="3.40.50.300">
    <property type="entry name" value="P-loop containing nucleotide triphosphate hydrolases"/>
    <property type="match status" value="1"/>
</dbReference>
<dbReference type="GO" id="GO:0030420">
    <property type="term" value="P:establishment of competence for transformation"/>
    <property type="evidence" value="ECO:0007669"/>
    <property type="project" value="UniProtKB-KW"/>
</dbReference>